<keyword evidence="1" id="KW-0378">Hydrolase</keyword>
<evidence type="ECO:0000313" key="4">
    <source>
        <dbReference type="EMBL" id="TLS37961.1"/>
    </source>
</evidence>
<name>A0A5R9F4K8_9BACL</name>
<dbReference type="GO" id="GO:0005975">
    <property type="term" value="P:carbohydrate metabolic process"/>
    <property type="evidence" value="ECO:0007669"/>
    <property type="project" value="InterPro"/>
</dbReference>
<gene>
    <name evidence="4" type="ORF">FCL54_09090</name>
</gene>
<protein>
    <submittedName>
        <fullName evidence="4">Spore protein O</fullName>
    </submittedName>
</protein>
<comment type="caution">
    <text evidence="4">The sequence shown here is derived from an EMBL/GenBank/DDBJ whole genome shotgun (WGS) entry which is preliminary data.</text>
</comment>
<feature type="domain" description="GH18" evidence="3">
    <location>
        <begin position="32"/>
        <end position="374"/>
    </location>
</feature>
<evidence type="ECO:0000256" key="1">
    <source>
        <dbReference type="ARBA" id="ARBA00022801"/>
    </source>
</evidence>
<dbReference type="PANTHER" id="PTHR46066:SF2">
    <property type="entry name" value="CHITINASE DOMAIN-CONTAINING PROTEIN 1"/>
    <property type="match status" value="1"/>
</dbReference>
<dbReference type="SMART" id="SM00636">
    <property type="entry name" value="Glyco_18"/>
    <property type="match status" value="1"/>
</dbReference>
<dbReference type="EMBL" id="SWLG01000005">
    <property type="protein sequence ID" value="TLS37961.1"/>
    <property type="molecule type" value="Genomic_DNA"/>
</dbReference>
<reference evidence="4 5" key="1">
    <citation type="submission" date="2019-04" db="EMBL/GenBank/DDBJ databases">
        <title>Bacillus caeni sp. nov., a bacterium isolated from mangrove sediment.</title>
        <authorList>
            <person name="Huang H."/>
            <person name="Mo K."/>
            <person name="Hu Y."/>
        </authorList>
    </citation>
    <scope>NUCLEOTIDE SEQUENCE [LARGE SCALE GENOMIC DNA]</scope>
    <source>
        <strain evidence="4 5">HB172195</strain>
    </source>
</reference>
<dbReference type="Pfam" id="PF00704">
    <property type="entry name" value="Glyco_hydro_18"/>
    <property type="match status" value="1"/>
</dbReference>
<dbReference type="InterPro" id="IPR011583">
    <property type="entry name" value="Chitinase_II/V-like_cat"/>
</dbReference>
<proteinExistence type="predicted"/>
<dbReference type="GO" id="GO:0008061">
    <property type="term" value="F:chitin binding"/>
    <property type="evidence" value="ECO:0007669"/>
    <property type="project" value="InterPro"/>
</dbReference>
<dbReference type="InterPro" id="IPR001223">
    <property type="entry name" value="Glyco_hydro18_cat"/>
</dbReference>
<dbReference type="OrthoDB" id="9775889at2"/>
<dbReference type="GO" id="GO:0016798">
    <property type="term" value="F:hydrolase activity, acting on glycosyl bonds"/>
    <property type="evidence" value="ECO:0007669"/>
    <property type="project" value="UniProtKB-KW"/>
</dbReference>
<dbReference type="InterPro" id="IPR017853">
    <property type="entry name" value="GH"/>
</dbReference>
<dbReference type="InterPro" id="IPR029070">
    <property type="entry name" value="Chitinase_insertion_sf"/>
</dbReference>
<dbReference type="RefSeq" id="WP_138125546.1">
    <property type="nucleotide sequence ID" value="NZ_SWLG01000005.1"/>
</dbReference>
<dbReference type="PANTHER" id="PTHR46066">
    <property type="entry name" value="CHITINASE DOMAIN-CONTAINING PROTEIN 1 FAMILY MEMBER"/>
    <property type="match status" value="1"/>
</dbReference>
<organism evidence="4 5">
    <name type="scientific">Exobacillus caeni</name>
    <dbReference type="NCBI Taxonomy" id="2574798"/>
    <lineage>
        <taxon>Bacteria</taxon>
        <taxon>Bacillati</taxon>
        <taxon>Bacillota</taxon>
        <taxon>Bacilli</taxon>
        <taxon>Bacillales</taxon>
        <taxon>Guptibacillaceae</taxon>
        <taxon>Exobacillus</taxon>
    </lineage>
</organism>
<accession>A0A5R9F4K8</accession>
<evidence type="ECO:0000313" key="5">
    <source>
        <dbReference type="Proteomes" id="UP000308230"/>
    </source>
</evidence>
<dbReference type="AlphaFoldDB" id="A0A5R9F4K8"/>
<dbReference type="Gene3D" id="3.10.50.10">
    <property type="match status" value="1"/>
</dbReference>
<keyword evidence="5" id="KW-1185">Reference proteome</keyword>
<evidence type="ECO:0000256" key="2">
    <source>
        <dbReference type="ARBA" id="ARBA00023295"/>
    </source>
</evidence>
<dbReference type="PROSITE" id="PS51910">
    <property type="entry name" value="GH18_2"/>
    <property type="match status" value="1"/>
</dbReference>
<keyword evidence="2" id="KW-0326">Glycosidase</keyword>
<evidence type="ECO:0000259" key="3">
    <source>
        <dbReference type="PROSITE" id="PS51910"/>
    </source>
</evidence>
<dbReference type="Gene3D" id="3.20.20.80">
    <property type="entry name" value="Glycosidases"/>
    <property type="match status" value="1"/>
</dbReference>
<dbReference type="SUPFAM" id="SSF51445">
    <property type="entry name" value="(Trans)glycosidases"/>
    <property type="match status" value="1"/>
</dbReference>
<dbReference type="Proteomes" id="UP000308230">
    <property type="component" value="Unassembled WGS sequence"/>
</dbReference>
<sequence length="380" mass="43232">MKLKLAVFFCILTITTVLLLLIKTEGNILSAGKLASKQLDTNEKVVQKDMFQPQDGPIVLGFYTKYWKEDIKSRQALEAYRSYLNSIATANFLLRPEGKIDGVLANNGVRIASENSMFTFATIQNEFNTELTSQVLNNPAHRHTLTKNIVQILDENGYKGVNLDFEQMMPEDRKIYTTFLKELSSKLKPKGYELIVSVPAKTGDYPDRAWVGTFDYAAIGQIADKVQLMSYDQHGFWGEPGPVAGIDWVENVLNYAVSRIPSEKMLIGLPAYGYDWNITTGKQTDHKAIAWKGLPELIQSTNSNPEWDNNSQSPFFSYQDKNGQQHIVWYENEKSIALKTKLVEKYKLAGVSMWRLGLEDERFWQSVRSAIGTNKVYVRR</sequence>
<dbReference type="CDD" id="cd02874">
    <property type="entry name" value="GH18_CFLE_spore_hydrolase"/>
    <property type="match status" value="1"/>
</dbReference>
<dbReference type="InterPro" id="IPR041704">
    <property type="entry name" value="CFLE_GH18"/>
</dbReference>